<reference evidence="3" key="1">
    <citation type="submission" date="2016-10" db="EMBL/GenBank/DDBJ databases">
        <authorList>
            <person name="Varghese N."/>
            <person name="Submissions S."/>
        </authorList>
    </citation>
    <scope>NUCLEOTIDE SEQUENCE [LARGE SCALE GENOMIC DNA]</scope>
    <source>
        <strain evidence="3">LMG 26383,CCUG 61248,R- 45681</strain>
    </source>
</reference>
<sequence length="371" mass="39389">MQECGPSNGLGIVVSGDEMSAIWQRLKLRLQDSGQRLLPRLQGLADAAPGRFDLAARLVDLADATEAGFARIMRPVLRLLRSGAIGLTGGLVWRGLAALTGVSLTAMLVAGLSSGSSEPALANLASTEAVAAPLVRDVRLQALPMAAGQDGWVMIGRPIALFGLESPELDKRSAYEARRSQDGQRREDMLSFGEFGDSKSFLALKFQVNRDAQVQKALAGQAQPFVITLVRESAARGLSVGRSGAATTIETKFGTVETADIGLSDGKAGRACIAFRHLDGAAHLSFSGWWCGSEARPADRAQLICLIDRIDLLSAGDDPELRSNFARTELNRRQGCSVPRLAATGRKGSWLDADGKAPALRPTSSKQAQAR</sequence>
<dbReference type="Proteomes" id="UP000199664">
    <property type="component" value="Unassembled WGS sequence"/>
</dbReference>
<keyword evidence="3" id="KW-1185">Reference proteome</keyword>
<dbReference type="EMBL" id="FOAN01000005">
    <property type="protein sequence ID" value="SEL76779.1"/>
    <property type="molecule type" value="Genomic_DNA"/>
</dbReference>
<feature type="compositionally biased region" description="Polar residues" evidence="1">
    <location>
        <begin position="362"/>
        <end position="371"/>
    </location>
</feature>
<proteinExistence type="predicted"/>
<organism evidence="2 3">
    <name type="scientific">Bosea lupini</name>
    <dbReference type="NCBI Taxonomy" id="1036779"/>
    <lineage>
        <taxon>Bacteria</taxon>
        <taxon>Pseudomonadati</taxon>
        <taxon>Pseudomonadota</taxon>
        <taxon>Alphaproteobacteria</taxon>
        <taxon>Hyphomicrobiales</taxon>
        <taxon>Boseaceae</taxon>
        <taxon>Bosea</taxon>
    </lineage>
</organism>
<evidence type="ECO:0000313" key="3">
    <source>
        <dbReference type="Proteomes" id="UP000199664"/>
    </source>
</evidence>
<evidence type="ECO:0000256" key="1">
    <source>
        <dbReference type="SAM" id="MobiDB-lite"/>
    </source>
</evidence>
<dbReference type="AlphaFoldDB" id="A0A1H7SX07"/>
<feature type="region of interest" description="Disordered" evidence="1">
    <location>
        <begin position="346"/>
        <end position="371"/>
    </location>
</feature>
<evidence type="ECO:0000313" key="2">
    <source>
        <dbReference type="EMBL" id="SEL76779.1"/>
    </source>
</evidence>
<accession>A0A1H7SX07</accession>
<gene>
    <name evidence="2" type="ORF">SAMN04515666_105246</name>
</gene>
<name>A0A1H7SX07_9HYPH</name>
<protein>
    <submittedName>
        <fullName evidence="2">Uncharacterized protein</fullName>
    </submittedName>
</protein>